<name>K1LIU2_CECL9</name>
<evidence type="ECO:0000256" key="1">
    <source>
        <dbReference type="SAM" id="SignalP"/>
    </source>
</evidence>
<feature type="signal peptide" evidence="1">
    <location>
        <begin position="1"/>
        <end position="27"/>
    </location>
</feature>
<gene>
    <name evidence="2" type="ORF">B879_01193</name>
</gene>
<comment type="caution">
    <text evidence="2">The sequence shown here is derived from an EMBL/GenBank/DDBJ whole genome shotgun (WGS) entry which is preliminary data.</text>
</comment>
<accession>K1LIU2</accession>
<organism evidence="2 3">
    <name type="scientific">Cecembia lonarensis (strain CCUG 58316 / KCTC 22772 / LW9)</name>
    <dbReference type="NCBI Taxonomy" id="1225176"/>
    <lineage>
        <taxon>Bacteria</taxon>
        <taxon>Pseudomonadati</taxon>
        <taxon>Bacteroidota</taxon>
        <taxon>Cytophagia</taxon>
        <taxon>Cytophagales</taxon>
        <taxon>Cyclobacteriaceae</taxon>
        <taxon>Cecembia</taxon>
    </lineage>
</organism>
<keyword evidence="3" id="KW-1185">Reference proteome</keyword>
<dbReference type="AlphaFoldDB" id="K1LIU2"/>
<keyword evidence="1" id="KW-0732">Signal</keyword>
<sequence length="66" mass="6686">MKNFLKASILTLIMSAGISFSSNSACAVDPDTGCLICAFKTVPNDPGACRGTGGDCPDIQCGGSQQ</sequence>
<evidence type="ECO:0000313" key="3">
    <source>
        <dbReference type="Proteomes" id="UP000004478"/>
    </source>
</evidence>
<dbReference type="Proteomes" id="UP000004478">
    <property type="component" value="Unassembled WGS sequence"/>
</dbReference>
<reference evidence="2 3" key="1">
    <citation type="journal article" date="2012" name="J. Bacteriol.">
        <title>Draft Genome Sequence of Cecembia lonarensis Strain LW9T, Isolated from Lonar Lake, a Haloalkaline Lake in India.</title>
        <authorList>
            <person name="Shivaji S."/>
            <person name="Ara S."/>
            <person name="Singh A."/>
            <person name="Pinnaka A.K."/>
        </authorList>
    </citation>
    <scope>NUCLEOTIDE SEQUENCE [LARGE SCALE GENOMIC DNA]</scope>
    <source>
        <strain evidence="2 3">LW9</strain>
    </source>
</reference>
<feature type="chain" id="PRO_5003850513" evidence="1">
    <location>
        <begin position="28"/>
        <end position="66"/>
    </location>
</feature>
<protein>
    <submittedName>
        <fullName evidence="2">Uncharacterized protein</fullName>
    </submittedName>
</protein>
<proteinExistence type="predicted"/>
<evidence type="ECO:0000313" key="2">
    <source>
        <dbReference type="EMBL" id="EKB50188.1"/>
    </source>
</evidence>
<dbReference type="EMBL" id="AMGM01000012">
    <property type="protein sequence ID" value="EKB50188.1"/>
    <property type="molecule type" value="Genomic_DNA"/>
</dbReference>